<dbReference type="RefSeq" id="WP_425438801.1">
    <property type="nucleotide sequence ID" value="NZ_FOWZ01000002.1"/>
</dbReference>
<dbReference type="InterPro" id="IPR017469">
    <property type="entry name" value="PEP-CTERM_FemAB-rel"/>
</dbReference>
<dbReference type="EMBL" id="FOWZ01000002">
    <property type="protein sequence ID" value="SFP11641.1"/>
    <property type="molecule type" value="Genomic_DNA"/>
</dbReference>
<dbReference type="InterPro" id="IPR016181">
    <property type="entry name" value="Acyl_CoA_acyltransferase"/>
</dbReference>
<name>A0A1I5MRQ1_9SPHN</name>
<gene>
    <name evidence="2" type="ORF">SAMN04488060_1491</name>
</gene>
<reference evidence="3" key="1">
    <citation type="submission" date="2016-10" db="EMBL/GenBank/DDBJ databases">
        <authorList>
            <person name="Varghese N."/>
            <person name="Submissions S."/>
        </authorList>
    </citation>
    <scope>NUCLEOTIDE SEQUENCE [LARGE SCALE GENOMIC DNA]</scope>
    <source>
        <strain evidence="3">CGMCC 1.7715</strain>
    </source>
</reference>
<feature type="domain" description="BioF2-like acetyltransferase" evidence="1">
    <location>
        <begin position="160"/>
        <end position="294"/>
    </location>
</feature>
<sequence>MNAPVAMNVSVALANLASAQDCARIEDFVRDREGTIFQRPTWLAAIEAGTGQTALGLVAERGGVMCGWLPLSDVHSPLFGRALVSSGFAVGGGPLFADERVLEALLASAAELAMRNSVPTIELRSSEAVEGWDRIEGRHAGFVGKLASDDDAQLLAIPRKARAEVRKGLANDLEVTVGRSEQNLEAHYRCYSESVRNLGTPVFPRSLFAAVIKAFGDDADILTVSHEGRPISSVLSLYHDGAVMPYWGGGRWEARSLRANERMYYELMCHARRKGMERFDFGRSKTGSGPFAFKKNWGFEPEPLTYRRWSAPGVEARNIDPTDEGYSAKIELWKKLPLPVANLIGPWIARGLG</sequence>
<dbReference type="Gene3D" id="3.40.630.30">
    <property type="match status" value="1"/>
</dbReference>
<dbReference type="STRING" id="604088.SAMN04488060_1491"/>
<dbReference type="SUPFAM" id="SSF55729">
    <property type="entry name" value="Acyl-CoA N-acyltransferases (Nat)"/>
    <property type="match status" value="1"/>
</dbReference>
<dbReference type="NCBIfam" id="TIGR03019">
    <property type="entry name" value="pepcterm_femAB"/>
    <property type="match status" value="1"/>
</dbReference>
<evidence type="ECO:0000313" key="3">
    <source>
        <dbReference type="Proteomes" id="UP000199331"/>
    </source>
</evidence>
<accession>A0A1I5MRQ1</accession>
<dbReference type="InterPro" id="IPR038740">
    <property type="entry name" value="BioF2-like_GNAT_dom"/>
</dbReference>
<dbReference type="Proteomes" id="UP000199331">
    <property type="component" value="Unassembled WGS sequence"/>
</dbReference>
<dbReference type="Pfam" id="PF13480">
    <property type="entry name" value="Acetyltransf_6"/>
    <property type="match status" value="1"/>
</dbReference>
<evidence type="ECO:0000313" key="2">
    <source>
        <dbReference type="EMBL" id="SFP11641.1"/>
    </source>
</evidence>
<keyword evidence="3" id="KW-1185">Reference proteome</keyword>
<dbReference type="PANTHER" id="PTHR36174">
    <property type="entry name" value="LIPID II:GLYCINE GLYCYLTRANSFERASE"/>
    <property type="match status" value="1"/>
</dbReference>
<evidence type="ECO:0000259" key="1">
    <source>
        <dbReference type="Pfam" id="PF13480"/>
    </source>
</evidence>
<dbReference type="PANTHER" id="PTHR36174:SF1">
    <property type="entry name" value="LIPID II:GLYCINE GLYCYLTRANSFERASE"/>
    <property type="match status" value="1"/>
</dbReference>
<dbReference type="InterPro" id="IPR050644">
    <property type="entry name" value="PG_Glycine_Bridge_Synth"/>
</dbReference>
<dbReference type="AlphaFoldDB" id="A0A1I5MRQ1"/>
<protein>
    <submittedName>
        <fullName evidence="2">FemAB-related protein, PEP-CTERM system-associated</fullName>
    </submittedName>
</protein>
<proteinExistence type="predicted"/>
<organism evidence="2 3">
    <name type="scientific">Qipengyuania nanhaisediminis</name>
    <dbReference type="NCBI Taxonomy" id="604088"/>
    <lineage>
        <taxon>Bacteria</taxon>
        <taxon>Pseudomonadati</taxon>
        <taxon>Pseudomonadota</taxon>
        <taxon>Alphaproteobacteria</taxon>
        <taxon>Sphingomonadales</taxon>
        <taxon>Erythrobacteraceae</taxon>
        <taxon>Qipengyuania</taxon>
    </lineage>
</organism>